<dbReference type="AlphaFoldDB" id="A0A1I0EHG6"/>
<dbReference type="Gene3D" id="3.75.10.10">
    <property type="entry name" value="L-arginine/glycine Amidinotransferase, Chain A"/>
    <property type="match status" value="1"/>
</dbReference>
<dbReference type="GO" id="GO:0047632">
    <property type="term" value="F:agmatine deiminase activity"/>
    <property type="evidence" value="ECO:0007669"/>
    <property type="project" value="UniProtKB-UniRule"/>
</dbReference>
<evidence type="ECO:0000313" key="4">
    <source>
        <dbReference type="Proteomes" id="UP000199820"/>
    </source>
</evidence>
<feature type="active site" description="Amidino-cysteine intermediate" evidence="2">
    <location>
        <position position="360"/>
    </location>
</feature>
<dbReference type="Proteomes" id="UP000199820">
    <property type="component" value="Unassembled WGS sequence"/>
</dbReference>
<dbReference type="InterPro" id="IPR007466">
    <property type="entry name" value="Peptidyl-Arg-deiminase_porph"/>
</dbReference>
<dbReference type="SUPFAM" id="SSF55909">
    <property type="entry name" value="Pentein"/>
    <property type="match status" value="1"/>
</dbReference>
<gene>
    <name evidence="2" type="primary">aguA</name>
    <name evidence="3" type="ORF">SAMN04487771_101855</name>
</gene>
<dbReference type="EMBL" id="FOIL01000018">
    <property type="protein sequence ID" value="SET44618.1"/>
    <property type="molecule type" value="Genomic_DNA"/>
</dbReference>
<organism evidence="3 4">
    <name type="scientific">[Clostridium] aminophilum</name>
    <dbReference type="NCBI Taxonomy" id="1526"/>
    <lineage>
        <taxon>Bacteria</taxon>
        <taxon>Bacillati</taxon>
        <taxon>Bacillota</taxon>
        <taxon>Clostridia</taxon>
        <taxon>Lachnospirales</taxon>
        <taxon>Lachnospiraceae</taxon>
    </lineage>
</organism>
<keyword evidence="1 2" id="KW-0378">Hydrolase</keyword>
<dbReference type="eggNOG" id="COG2957">
    <property type="taxonomic scope" value="Bacteria"/>
</dbReference>
<proteinExistence type="inferred from homology"/>
<comment type="similarity">
    <text evidence="2">Belongs to the agmatine deiminase family.</text>
</comment>
<dbReference type="OrthoDB" id="9808013at2"/>
<dbReference type="STRING" id="1526.SAMN02910262_00498"/>
<dbReference type="Pfam" id="PF04371">
    <property type="entry name" value="PAD_porph"/>
    <property type="match status" value="1"/>
</dbReference>
<dbReference type="PANTHER" id="PTHR31377:SF0">
    <property type="entry name" value="AGMATINE DEIMINASE-RELATED"/>
    <property type="match status" value="1"/>
</dbReference>
<evidence type="ECO:0000313" key="3">
    <source>
        <dbReference type="EMBL" id="SET44618.1"/>
    </source>
</evidence>
<dbReference type="RefSeq" id="WP_074649398.1">
    <property type="nucleotide sequence ID" value="NZ_FOIL01000018.1"/>
</dbReference>
<evidence type="ECO:0000256" key="1">
    <source>
        <dbReference type="ARBA" id="ARBA00022801"/>
    </source>
</evidence>
<dbReference type="PANTHER" id="PTHR31377">
    <property type="entry name" value="AGMATINE DEIMINASE-RELATED"/>
    <property type="match status" value="1"/>
</dbReference>
<dbReference type="EC" id="3.5.3.12" evidence="2"/>
<evidence type="ECO:0000256" key="2">
    <source>
        <dbReference type="HAMAP-Rule" id="MF_01841"/>
    </source>
</evidence>
<keyword evidence="4" id="KW-1185">Reference proteome</keyword>
<dbReference type="NCBIfam" id="TIGR03380">
    <property type="entry name" value="agmatine_aguA"/>
    <property type="match status" value="1"/>
</dbReference>
<comment type="catalytic activity">
    <reaction evidence="2">
        <text>agmatine + H2O = N-carbamoylputrescine + NH4(+)</text>
        <dbReference type="Rhea" id="RHEA:18037"/>
        <dbReference type="ChEBI" id="CHEBI:15377"/>
        <dbReference type="ChEBI" id="CHEBI:28938"/>
        <dbReference type="ChEBI" id="CHEBI:58145"/>
        <dbReference type="ChEBI" id="CHEBI:58318"/>
        <dbReference type="EC" id="3.5.3.12"/>
    </reaction>
</comment>
<protein>
    <recommendedName>
        <fullName evidence="2">Putative agmatine deiminase</fullName>
        <ecNumber evidence="2">3.5.3.12</ecNumber>
    </recommendedName>
    <alternativeName>
        <fullName evidence="2">Agmatine iminohydrolase</fullName>
    </alternativeName>
</protein>
<dbReference type="GO" id="GO:0009446">
    <property type="term" value="P:putrescine biosynthetic process"/>
    <property type="evidence" value="ECO:0007669"/>
    <property type="project" value="InterPro"/>
</dbReference>
<dbReference type="GO" id="GO:0004668">
    <property type="term" value="F:protein-arginine deiminase activity"/>
    <property type="evidence" value="ECO:0007669"/>
    <property type="project" value="InterPro"/>
</dbReference>
<accession>A0A1I0EHG6</accession>
<dbReference type="NCBIfam" id="NF010070">
    <property type="entry name" value="PRK13551.1"/>
    <property type="match status" value="1"/>
</dbReference>
<sequence>MLIQNKMPADDGFRMPAEYENHRGTVLIWPVRPGSWPYDGKDAQKVFAGIAHELSRFEEVWVLADGEHREQAERLLDSVYYPIHVLTIPTDDSWARDVGPTCVVNAEGTVRGIDWRFNAWGGEYNGLYASWERDNAAARSICEALNIDCYDAQDFVLEGGSIHTDGEGTVVVTEECLLSPGRNPELTRGKITERLKKMLNAEKVIWLPSGIYHDETDGHVDNIFAFTAPGEAVLAWTDDPEDPQYELSKRDLDVLEKETDAMGRRIRVHKLLIPKEPVRIGEEDLRGLQAEPGEDEREVGERLAASYVNFYVGNGCVLVPQFGDENDVSACELLKQLFPGREVIPVPARAIIVGGGNIHCITQQIPGTPGQGA</sequence>
<dbReference type="InterPro" id="IPR017754">
    <property type="entry name" value="Agmatine_deiminase"/>
</dbReference>
<name>A0A1I0EHG6_9FIRM</name>
<dbReference type="HAMAP" id="MF_01841">
    <property type="entry name" value="Agmatine_deimin"/>
    <property type="match status" value="1"/>
</dbReference>
<reference evidence="3 4" key="1">
    <citation type="submission" date="2016-10" db="EMBL/GenBank/DDBJ databases">
        <authorList>
            <person name="de Groot N.N."/>
        </authorList>
    </citation>
    <scope>NUCLEOTIDE SEQUENCE [LARGE SCALE GENOMIC DNA]</scope>
    <source>
        <strain evidence="3 4">KH1P1</strain>
    </source>
</reference>